<reference evidence="1 2" key="1">
    <citation type="submission" date="2019-05" db="EMBL/GenBank/DDBJ databases">
        <title>We sequenced the genome of Paenibacillus hemerocallicola KCTC 33185 for further insight into its adaptation and study the phylogeny of Paenibacillus.</title>
        <authorList>
            <person name="Narsing Rao M.P."/>
        </authorList>
    </citation>
    <scope>NUCLEOTIDE SEQUENCE [LARGE SCALE GENOMIC DNA]</scope>
    <source>
        <strain evidence="1 2">KCTC 33185</strain>
    </source>
</reference>
<dbReference type="OrthoDB" id="2613315at2"/>
<gene>
    <name evidence="1" type="ORF">FE784_08880</name>
</gene>
<dbReference type="InterPro" id="IPR058600">
    <property type="entry name" value="YhjD-like"/>
</dbReference>
<keyword evidence="2" id="KW-1185">Reference proteome</keyword>
<dbReference type="Proteomes" id="UP000307943">
    <property type="component" value="Unassembled WGS sequence"/>
</dbReference>
<evidence type="ECO:0000313" key="1">
    <source>
        <dbReference type="EMBL" id="TNJ66671.1"/>
    </source>
</evidence>
<dbReference type="RefSeq" id="WP_139601790.1">
    <property type="nucleotide sequence ID" value="NZ_VDCQ01000009.1"/>
</dbReference>
<sequence>MSVQTTTYAIPSPDVKQLIRNMMILPVVRSNFECDKMVFEKNKLYEHRSPYTAVAQRAIDRIDEDVAKIGSVLRTAGLLLSEEKRDAACITRVADYRGQRREFALRWGTFEGELELLTDYYLGNLESCIVRARDDDR</sequence>
<protein>
    <submittedName>
        <fullName evidence="1">Uncharacterized protein</fullName>
    </submittedName>
</protein>
<proteinExistence type="predicted"/>
<comment type="caution">
    <text evidence="1">The sequence shown here is derived from an EMBL/GenBank/DDBJ whole genome shotgun (WGS) entry which is preliminary data.</text>
</comment>
<name>A0A5C4TCI2_9BACL</name>
<dbReference type="AlphaFoldDB" id="A0A5C4TCI2"/>
<accession>A0A5C4TCI2</accession>
<evidence type="ECO:0000313" key="2">
    <source>
        <dbReference type="Proteomes" id="UP000307943"/>
    </source>
</evidence>
<dbReference type="EMBL" id="VDCQ01000009">
    <property type="protein sequence ID" value="TNJ66671.1"/>
    <property type="molecule type" value="Genomic_DNA"/>
</dbReference>
<dbReference type="Pfam" id="PF26325">
    <property type="entry name" value="YhjD"/>
    <property type="match status" value="1"/>
</dbReference>
<organism evidence="1 2">
    <name type="scientific">Paenibacillus hemerocallicola</name>
    <dbReference type="NCBI Taxonomy" id="1172614"/>
    <lineage>
        <taxon>Bacteria</taxon>
        <taxon>Bacillati</taxon>
        <taxon>Bacillota</taxon>
        <taxon>Bacilli</taxon>
        <taxon>Bacillales</taxon>
        <taxon>Paenibacillaceae</taxon>
        <taxon>Paenibacillus</taxon>
    </lineage>
</organism>